<organism evidence="5">
    <name type="scientific">Gambierdiscus polynesiensis</name>
    <dbReference type="NCBI Taxonomy" id="439318"/>
    <lineage>
        <taxon>Eukaryota</taxon>
        <taxon>Sar</taxon>
        <taxon>Alveolata</taxon>
        <taxon>Dinophyceae</taxon>
        <taxon>Gonyaulacales</taxon>
        <taxon>Pyrocystaceae</taxon>
        <taxon>Gambierdiscus</taxon>
    </lineage>
</organism>
<dbReference type="InterPro" id="IPR020841">
    <property type="entry name" value="PKS_Beta-ketoAc_synthase_dom"/>
</dbReference>
<comment type="similarity">
    <text evidence="3">Belongs to the thiolase-like superfamily. Beta-ketoacyl-ACP synthases family.</text>
</comment>
<dbReference type="PANTHER" id="PTHR43775:SF37">
    <property type="entry name" value="SI:DKEY-61P9.11"/>
    <property type="match status" value="1"/>
</dbReference>
<evidence type="ECO:0000256" key="1">
    <source>
        <dbReference type="ARBA" id="ARBA00022450"/>
    </source>
</evidence>
<evidence type="ECO:0000259" key="4">
    <source>
        <dbReference type="PROSITE" id="PS52004"/>
    </source>
</evidence>
<dbReference type="Pfam" id="PF00109">
    <property type="entry name" value="ketoacyl-synt"/>
    <property type="match status" value="1"/>
</dbReference>
<dbReference type="SUPFAM" id="SSF53901">
    <property type="entry name" value="Thiolase-like"/>
    <property type="match status" value="1"/>
</dbReference>
<evidence type="ECO:0000256" key="3">
    <source>
        <dbReference type="RuleBase" id="RU003694"/>
    </source>
</evidence>
<dbReference type="AlphaFoldDB" id="A0A1S6K800"/>
<dbReference type="InterPro" id="IPR014030">
    <property type="entry name" value="Ketoacyl_synth_N"/>
</dbReference>
<dbReference type="Gene3D" id="3.40.47.10">
    <property type="match status" value="2"/>
</dbReference>
<dbReference type="InterPro" id="IPR016039">
    <property type="entry name" value="Thiolase-like"/>
</dbReference>
<sequence length="905" mass="99459">MGFSFKPRSAEPFLVLQAWSLEAPLQLEITELLGDPVSRSRIRGITRGPIEPPGSQVNIQSLAVRLPGGAAGAMNYWTMLTTGCDAQVRIPHQRFDVTLYCSAEGEHIEGKSITTHGGFCSERNIFSFDNALFGIDDDEVMYMAPAQRVVLETGLQCLEMAGFSQKGLAGSKCGVFVGDCGSDWFPHLVHDTSRLASPYALTGFLNHHTASRLSHTLNMTGPRISVDTACSSSLVATGLAMGRLRQARGTRQQDSMLSERLEEALVMGICTIVSPHFYVLLSGPLMLSTSGVERLAMLVGSAINQDGRSATLTAPNGPSQQTCIWEALCIAECHGTGTALGDPIEVGALRRVMEPRETPLLCTSSKSNLGHLEAGAGMAGFAKSVLTLVTSCAPPNCHLRAINPHLGQEGLPAVFETEVADTTLNSGFAGVSSFGFGGTNARADVWAECRLGPHCTGDLDTTKLDQILVTCPTTLGHIDYLTGEPARMGAGNKYHADALREELASYDVSSHVYAGSYRFRTTPLCEDAEEALDPEVKVCIRGTWTGGNEVMEEMQLQMDDWYDCIIVLGDCRYELFNLCLDGDTRQEIYPTVDNASEIIQVCGPDSHRNGKRWIIDGRDDEVPTGTAFRIRFKWSTERMLIKWERAPSDVARALPTYQHVYSIVGTWTRRDLKKLNNEEGTWECQMKIGSSGLEDFQFMRDRDPKQLIYPAKPYATKMSIPVRGPDELGYNNSWRIRGPPGDNVKIRLRVVDARITVTLISDTKGTKVWQSEPGWNRREYFLAGDFNGWLCTPMTFDPVRLGVFRAIGFVGDTYDATQAGYLAEFQIVIDEDFERAYYPDLDGASSGETIVRGPDGKGAGKRFLVRTSSMPGRPFEVALDLTSTDRRKIVTWTMVDERVAAEDAE</sequence>
<reference evidence="5" key="1">
    <citation type="journal article" date="2017" name="J. Eukaryot. Microbiol.">
        <title>Role of Modular Polyketide Synthases in the Production of Polyether Ladder Compounds in Ciguatoxin-producing Gambierdiscus polynesiensis and G.excentricus (Dinophyceae).</title>
        <authorList>
            <person name="Kohli G.S."/>
            <person name="Campbell K."/>
            <person name="John U."/>
            <person name="Smith K.F."/>
            <person name="Fraga S."/>
            <person name="Rhodes L.L."/>
            <person name="Murray S.A."/>
        </authorList>
    </citation>
    <scope>NUCLEOTIDE SEQUENCE</scope>
    <source>
        <strain evidence="5">Contig_60973</strain>
    </source>
</reference>
<dbReference type="GO" id="GO:0006633">
    <property type="term" value="P:fatty acid biosynthetic process"/>
    <property type="evidence" value="ECO:0007669"/>
    <property type="project" value="TreeGrafter"/>
</dbReference>
<name>A0A1S6K800_9DINO</name>
<keyword evidence="2" id="KW-0597">Phosphoprotein</keyword>
<dbReference type="GO" id="GO:0004312">
    <property type="term" value="F:fatty acid synthase activity"/>
    <property type="evidence" value="ECO:0007669"/>
    <property type="project" value="TreeGrafter"/>
</dbReference>
<protein>
    <submittedName>
        <fullName evidence="5">Type I polyketide synthase</fullName>
    </submittedName>
</protein>
<dbReference type="SMART" id="SM00825">
    <property type="entry name" value="PKS_KS"/>
    <property type="match status" value="1"/>
</dbReference>
<dbReference type="InterPro" id="IPR014031">
    <property type="entry name" value="Ketoacyl_synth_C"/>
</dbReference>
<dbReference type="PANTHER" id="PTHR43775">
    <property type="entry name" value="FATTY ACID SYNTHASE"/>
    <property type="match status" value="1"/>
</dbReference>
<accession>A0A1S6K800</accession>
<dbReference type="Pfam" id="PF02801">
    <property type="entry name" value="Ketoacyl-synt_C"/>
    <property type="match status" value="1"/>
</dbReference>
<feature type="domain" description="Ketosynthase family 3 (KS3)" evidence="4">
    <location>
        <begin position="54"/>
        <end position="447"/>
    </location>
</feature>
<dbReference type="PROSITE" id="PS52004">
    <property type="entry name" value="KS3_2"/>
    <property type="match status" value="1"/>
</dbReference>
<proteinExistence type="inferred from homology"/>
<dbReference type="EMBL" id="KX395895">
    <property type="protein sequence ID" value="AQS99313.1"/>
    <property type="molecule type" value="Transcribed_RNA"/>
</dbReference>
<dbReference type="CDD" id="cd00833">
    <property type="entry name" value="PKS"/>
    <property type="match status" value="1"/>
</dbReference>
<evidence type="ECO:0000256" key="2">
    <source>
        <dbReference type="ARBA" id="ARBA00022553"/>
    </source>
</evidence>
<keyword evidence="1" id="KW-0596">Phosphopantetheine</keyword>
<dbReference type="InterPro" id="IPR050091">
    <property type="entry name" value="PKS_NRPS_Biosynth_Enz"/>
</dbReference>
<keyword evidence="3" id="KW-0808">Transferase</keyword>
<evidence type="ECO:0000313" key="5">
    <source>
        <dbReference type="EMBL" id="AQS99313.1"/>
    </source>
</evidence>